<dbReference type="Pfam" id="PF13015">
    <property type="entry name" value="PRKCSH_1"/>
    <property type="match status" value="1"/>
</dbReference>
<accession>A0A7H9HX51</accession>
<keyword evidence="5" id="KW-0175">Coiled coil</keyword>
<feature type="coiled-coil region" evidence="5">
    <location>
        <begin position="441"/>
        <end position="475"/>
    </location>
</feature>
<organism evidence="8 9">
    <name type="scientific">Torulaspora globosa</name>
    <dbReference type="NCBI Taxonomy" id="48254"/>
    <lineage>
        <taxon>Eukaryota</taxon>
        <taxon>Fungi</taxon>
        <taxon>Dikarya</taxon>
        <taxon>Ascomycota</taxon>
        <taxon>Saccharomycotina</taxon>
        <taxon>Saccharomycetes</taxon>
        <taxon>Saccharomycetales</taxon>
        <taxon>Saccharomycetaceae</taxon>
        <taxon>Torulaspora</taxon>
    </lineage>
</organism>
<keyword evidence="4" id="KW-1015">Disulfide bond</keyword>
<feature type="chain" id="PRO_5028826454" description="Glucosidase 2 subunit beta" evidence="6">
    <location>
        <begin position="19"/>
        <end position="641"/>
    </location>
</feature>
<dbReference type="InterPro" id="IPR044865">
    <property type="entry name" value="MRH_dom"/>
</dbReference>
<keyword evidence="3" id="KW-0256">Endoplasmic reticulum</keyword>
<evidence type="ECO:0000256" key="1">
    <source>
        <dbReference type="ARBA" id="ARBA00022387"/>
    </source>
</evidence>
<dbReference type="InterPro" id="IPR039794">
    <property type="entry name" value="Gtb1-like"/>
</dbReference>
<dbReference type="EMBL" id="CP059273">
    <property type="protein sequence ID" value="QLQ81950.1"/>
    <property type="molecule type" value="Genomic_DNA"/>
</dbReference>
<dbReference type="Gene3D" id="2.70.130.10">
    <property type="entry name" value="Mannose-6-phosphate receptor binding domain"/>
    <property type="match status" value="1"/>
</dbReference>
<proteinExistence type="predicted"/>
<evidence type="ECO:0000256" key="6">
    <source>
        <dbReference type="SAM" id="SignalP"/>
    </source>
</evidence>
<evidence type="ECO:0000313" key="9">
    <source>
        <dbReference type="Proteomes" id="UP000510647"/>
    </source>
</evidence>
<dbReference type="InterPro" id="IPR036607">
    <property type="entry name" value="PRKCSH"/>
</dbReference>
<protein>
    <recommendedName>
        <fullName evidence="1">Glucosidase 2 subunit beta</fullName>
    </recommendedName>
</protein>
<evidence type="ECO:0000259" key="7">
    <source>
        <dbReference type="PROSITE" id="PS51914"/>
    </source>
</evidence>
<dbReference type="SUPFAM" id="SSF50911">
    <property type="entry name" value="Mannose 6-phosphate receptor domain"/>
    <property type="match status" value="1"/>
</dbReference>
<evidence type="ECO:0000256" key="4">
    <source>
        <dbReference type="ARBA" id="ARBA00023157"/>
    </source>
</evidence>
<dbReference type="GO" id="GO:0017177">
    <property type="term" value="C:glucosidase II complex"/>
    <property type="evidence" value="ECO:0007669"/>
    <property type="project" value="TreeGrafter"/>
</dbReference>
<dbReference type="InterPro" id="IPR028146">
    <property type="entry name" value="PRKCSH_N"/>
</dbReference>
<dbReference type="AlphaFoldDB" id="A0A7H9HX51"/>
<name>A0A7H9HX51_9SACH</name>
<feature type="domain" description="MRH" evidence="7">
    <location>
        <begin position="495"/>
        <end position="640"/>
    </location>
</feature>
<dbReference type="OrthoDB" id="28322at2759"/>
<gene>
    <name evidence="8" type="ORF">HG537_0G02040</name>
</gene>
<dbReference type="PANTHER" id="PTHR12630">
    <property type="entry name" value="N-LINKED OLIGOSACCHARIDE PROCESSING"/>
    <property type="match status" value="1"/>
</dbReference>
<feature type="signal peptide" evidence="6">
    <location>
        <begin position="1"/>
        <end position="18"/>
    </location>
</feature>
<dbReference type="PANTHER" id="PTHR12630:SF1">
    <property type="entry name" value="GLUCOSIDASE 2 SUBUNIT BETA"/>
    <property type="match status" value="1"/>
</dbReference>
<dbReference type="InterPro" id="IPR009011">
    <property type="entry name" value="Man6P_isomerase_rcpt-bd_dom_sf"/>
</dbReference>
<evidence type="ECO:0000313" key="8">
    <source>
        <dbReference type="EMBL" id="QLQ81950.1"/>
    </source>
</evidence>
<dbReference type="GO" id="GO:0006491">
    <property type="term" value="P:N-glycan processing"/>
    <property type="evidence" value="ECO:0007669"/>
    <property type="project" value="TreeGrafter"/>
</dbReference>
<dbReference type="Pfam" id="PF12999">
    <property type="entry name" value="PRKCSH-like"/>
    <property type="match status" value="1"/>
</dbReference>
<reference evidence="8 9" key="1">
    <citation type="submission" date="2020-06" db="EMBL/GenBank/DDBJ databases">
        <title>The yeast mating-type switching endonuclease HO is a domesticated member of an unorthodox homing genetic element family.</title>
        <authorList>
            <person name="Coughlan A.Y."/>
            <person name="Lombardi L."/>
            <person name="Braun-Galleani S."/>
            <person name="Martos A.R."/>
            <person name="Galeote V."/>
            <person name="Bigey F."/>
            <person name="Dequin S."/>
            <person name="Byrne K.P."/>
            <person name="Wolfe K.H."/>
        </authorList>
    </citation>
    <scope>NUCLEOTIDE SEQUENCE [LARGE SCALE GENOMIC DNA]</scope>
    <source>
        <strain evidence="8 9">CBS2947</strain>
    </source>
</reference>
<sequence length="641" mass="72788">MVLIQVLVPVLGGSVVAARSFVHGVEPLKQELYVGDLNDKWSCLNDSSVVLNVSQINDGVCDCPDGSDEPGTGACGTRAPLFYCRNEGFIPRYISQSKVNDGVCDCCDCSDELLAPAEPFYRGSQCSELQEAFEKIKKMELKKHDEGSRELRRLYKKFNLKDGNGDVDKVVLAEGIERISDQLMNRELTLSTLKTKYVEQLKTGNPLLYKFKQLDAEDIASEIARSFERVIEASRAYESLVKILDSLSDNYSRSLNDRVVNDNVRKYDFMKSQILRKISCDSKVEEEQRDQLVEYFLQELPQMFSEGKIDKPSKYIIGKITFVESMVFGKVDYVPVVISKITQLSELMSEVANGYNVNYQDSAVKEAVESYKHWLLQYQTLDHGALLPEEFIEKFKLLKEFVLASVDEILTLNSSEQIDSTLQGVLQHINFLTRKVAAYFRPDLASQIAALESTIEQLKRQLDTKRDQYRTLNNEQRGDDVRELERLKQLIFALSQQQVLTGAIDNYLYEINLGGTIYQIENAPTQNQVKIGNLQDLHLQNNDSQQSFFNYLKSTYPDQDDLFPALVSDTASEQYLFDNLHKTSNGLVLDYSGGDRCWNGPQRSAQLKVRCAKNFQITKVYETTKCNYGIELTGPIGCNLL</sequence>
<evidence type="ECO:0000256" key="5">
    <source>
        <dbReference type="SAM" id="Coils"/>
    </source>
</evidence>
<evidence type="ECO:0000256" key="2">
    <source>
        <dbReference type="ARBA" id="ARBA00022729"/>
    </source>
</evidence>
<evidence type="ECO:0000256" key="3">
    <source>
        <dbReference type="ARBA" id="ARBA00022824"/>
    </source>
</evidence>
<dbReference type="PROSITE" id="PS51914">
    <property type="entry name" value="MRH"/>
    <property type="match status" value="1"/>
</dbReference>
<dbReference type="Proteomes" id="UP000510647">
    <property type="component" value="Chromosome 7"/>
</dbReference>
<keyword evidence="9" id="KW-1185">Reference proteome</keyword>
<keyword evidence="2 6" id="KW-0732">Signal</keyword>